<comment type="caution">
    <text evidence="1">The sequence shown here is derived from an EMBL/GenBank/DDBJ whole genome shotgun (WGS) entry which is preliminary data.</text>
</comment>
<reference evidence="1" key="2">
    <citation type="submission" date="2023-06" db="EMBL/GenBank/DDBJ databases">
        <authorList>
            <consortium name="Lawrence Berkeley National Laboratory"/>
            <person name="Mondo S.J."/>
            <person name="Hensen N."/>
            <person name="Bonometti L."/>
            <person name="Westerberg I."/>
            <person name="Brannstrom I.O."/>
            <person name="Guillou S."/>
            <person name="Cros-Aarteil S."/>
            <person name="Calhoun S."/>
            <person name="Haridas S."/>
            <person name="Kuo A."/>
            <person name="Pangilinan J."/>
            <person name="Riley R."/>
            <person name="Labutti K."/>
            <person name="Andreopoulos B."/>
            <person name="Lipzen A."/>
            <person name="Chen C."/>
            <person name="Yanf M."/>
            <person name="Daum C."/>
            <person name="Ng V."/>
            <person name="Clum A."/>
            <person name="Steindorff A."/>
            <person name="Ohm R."/>
            <person name="Martin F."/>
            <person name="Silar P."/>
            <person name="Natvig D."/>
            <person name="Lalanne C."/>
            <person name="Gautier V."/>
            <person name="Ament-Velasquez S.L."/>
            <person name="Kruys A."/>
            <person name="Hutchinson M.I."/>
            <person name="Powell A.J."/>
            <person name="Barry K."/>
            <person name="Miller A.N."/>
            <person name="Grigoriev I.V."/>
            <person name="Debuchy R."/>
            <person name="Gladieux P."/>
            <person name="Thoren M.H."/>
            <person name="Johannesson H."/>
        </authorList>
    </citation>
    <scope>NUCLEOTIDE SEQUENCE</scope>
    <source>
        <strain evidence="1">CBS 626.80</strain>
    </source>
</reference>
<evidence type="ECO:0000313" key="1">
    <source>
        <dbReference type="EMBL" id="KAK3947263.1"/>
    </source>
</evidence>
<proteinExistence type="predicted"/>
<name>A0AAN6NLX5_9PEZI</name>
<feature type="non-terminal residue" evidence="1">
    <location>
        <position position="1"/>
    </location>
</feature>
<dbReference type="Proteomes" id="UP001303222">
    <property type="component" value="Unassembled WGS sequence"/>
</dbReference>
<organism evidence="1 2">
    <name type="scientific">Pseudoneurospora amorphoporcata</name>
    <dbReference type="NCBI Taxonomy" id="241081"/>
    <lineage>
        <taxon>Eukaryota</taxon>
        <taxon>Fungi</taxon>
        <taxon>Dikarya</taxon>
        <taxon>Ascomycota</taxon>
        <taxon>Pezizomycotina</taxon>
        <taxon>Sordariomycetes</taxon>
        <taxon>Sordariomycetidae</taxon>
        <taxon>Sordariales</taxon>
        <taxon>Sordariaceae</taxon>
        <taxon>Pseudoneurospora</taxon>
    </lineage>
</organism>
<evidence type="ECO:0000313" key="2">
    <source>
        <dbReference type="Proteomes" id="UP001303222"/>
    </source>
</evidence>
<sequence length="54" mass="6399">PNITWEHVTLDHFYNKYPLEKLSFAVLNCDTFRGIAVDRREYKGVLRLIGRGYL</sequence>
<reference evidence="1" key="1">
    <citation type="journal article" date="2023" name="Mol. Phylogenet. Evol.">
        <title>Genome-scale phylogeny and comparative genomics of the fungal order Sordariales.</title>
        <authorList>
            <person name="Hensen N."/>
            <person name="Bonometti L."/>
            <person name="Westerberg I."/>
            <person name="Brannstrom I.O."/>
            <person name="Guillou S."/>
            <person name="Cros-Aarteil S."/>
            <person name="Calhoun S."/>
            <person name="Haridas S."/>
            <person name="Kuo A."/>
            <person name="Mondo S."/>
            <person name="Pangilinan J."/>
            <person name="Riley R."/>
            <person name="LaButti K."/>
            <person name="Andreopoulos B."/>
            <person name="Lipzen A."/>
            <person name="Chen C."/>
            <person name="Yan M."/>
            <person name="Daum C."/>
            <person name="Ng V."/>
            <person name="Clum A."/>
            <person name="Steindorff A."/>
            <person name="Ohm R.A."/>
            <person name="Martin F."/>
            <person name="Silar P."/>
            <person name="Natvig D.O."/>
            <person name="Lalanne C."/>
            <person name="Gautier V."/>
            <person name="Ament-Velasquez S.L."/>
            <person name="Kruys A."/>
            <person name="Hutchinson M.I."/>
            <person name="Powell A.J."/>
            <person name="Barry K."/>
            <person name="Miller A.N."/>
            <person name="Grigoriev I.V."/>
            <person name="Debuchy R."/>
            <person name="Gladieux P."/>
            <person name="Hiltunen Thoren M."/>
            <person name="Johannesson H."/>
        </authorList>
    </citation>
    <scope>NUCLEOTIDE SEQUENCE</scope>
    <source>
        <strain evidence="1">CBS 626.80</strain>
    </source>
</reference>
<keyword evidence="2" id="KW-1185">Reference proteome</keyword>
<dbReference type="AlphaFoldDB" id="A0AAN6NLX5"/>
<accession>A0AAN6NLX5</accession>
<gene>
    <name evidence="1" type="ORF">QBC32DRAFT_354858</name>
</gene>
<dbReference type="EMBL" id="MU859380">
    <property type="protein sequence ID" value="KAK3947263.1"/>
    <property type="molecule type" value="Genomic_DNA"/>
</dbReference>
<protein>
    <submittedName>
        <fullName evidence="1">Uncharacterized protein</fullName>
    </submittedName>
</protein>